<organism evidence="1 2">
    <name type="scientific">Punica granatum</name>
    <name type="common">Pomegranate</name>
    <dbReference type="NCBI Taxonomy" id="22663"/>
    <lineage>
        <taxon>Eukaryota</taxon>
        <taxon>Viridiplantae</taxon>
        <taxon>Streptophyta</taxon>
        <taxon>Embryophyta</taxon>
        <taxon>Tracheophyta</taxon>
        <taxon>Spermatophyta</taxon>
        <taxon>Magnoliopsida</taxon>
        <taxon>eudicotyledons</taxon>
        <taxon>Gunneridae</taxon>
        <taxon>Pentapetalae</taxon>
        <taxon>rosids</taxon>
        <taxon>malvids</taxon>
        <taxon>Myrtales</taxon>
        <taxon>Lythraceae</taxon>
        <taxon>Punica</taxon>
    </lineage>
</organism>
<evidence type="ECO:0000313" key="1">
    <source>
        <dbReference type="EMBL" id="PKI47191.1"/>
    </source>
</evidence>
<dbReference type="EMBL" id="PGOL01002539">
    <property type="protein sequence ID" value="PKI47191.1"/>
    <property type="molecule type" value="Genomic_DNA"/>
</dbReference>
<sequence length="88" mass="8903">MGSVCSMGRGKVVGIQGNGGTPCIFGNAGMELGSGGRDPVGNVGMVASVGAGMGVVSSRWRAAELVPMLEKSSRAMQKVTMMLLQEAT</sequence>
<proteinExistence type="predicted"/>
<reference evidence="1 2" key="1">
    <citation type="submission" date="2017-11" db="EMBL/GenBank/DDBJ databases">
        <title>De-novo sequencing of pomegranate (Punica granatum L.) genome.</title>
        <authorList>
            <person name="Akparov Z."/>
            <person name="Amiraslanov A."/>
            <person name="Hajiyeva S."/>
            <person name="Abbasov M."/>
            <person name="Kaur K."/>
            <person name="Hamwieh A."/>
            <person name="Solovyev V."/>
            <person name="Salamov A."/>
            <person name="Braich B."/>
            <person name="Kosarev P."/>
            <person name="Mahmoud A."/>
            <person name="Hajiyev E."/>
            <person name="Babayeva S."/>
            <person name="Izzatullayeva V."/>
            <person name="Mammadov A."/>
            <person name="Mammadov A."/>
            <person name="Sharifova S."/>
            <person name="Ojaghi J."/>
            <person name="Eynullazada K."/>
            <person name="Bayramov B."/>
            <person name="Abdulazimova A."/>
            <person name="Shahmuradov I."/>
        </authorList>
    </citation>
    <scope>NUCLEOTIDE SEQUENCE [LARGE SCALE GENOMIC DNA]</scope>
    <source>
        <strain evidence="2">cv. AG2017</strain>
        <tissue evidence="1">Leaf</tissue>
    </source>
</reference>
<evidence type="ECO:0000313" key="2">
    <source>
        <dbReference type="Proteomes" id="UP000233551"/>
    </source>
</evidence>
<protein>
    <submittedName>
        <fullName evidence="1">Uncharacterized protein</fullName>
    </submittedName>
</protein>
<accession>A0A2I0IT49</accession>
<dbReference type="Proteomes" id="UP000233551">
    <property type="component" value="Unassembled WGS sequence"/>
</dbReference>
<keyword evidence="2" id="KW-1185">Reference proteome</keyword>
<name>A0A2I0IT49_PUNGR</name>
<comment type="caution">
    <text evidence="1">The sequence shown here is derived from an EMBL/GenBank/DDBJ whole genome shotgun (WGS) entry which is preliminary data.</text>
</comment>
<gene>
    <name evidence="1" type="ORF">CRG98_032413</name>
</gene>
<dbReference type="AlphaFoldDB" id="A0A2I0IT49"/>